<reference evidence="2 3" key="1">
    <citation type="submission" date="2022-07" db="EMBL/GenBank/DDBJ databases">
        <title>Methylomonas rivi sp. nov., Methylomonas rosea sp. nov., Methylomonas aureus sp. nov. and Methylomonas subterranea sp. nov., four novel methanotrophs isolated from a freshwater creek and the deep terrestrial subsurface.</title>
        <authorList>
            <person name="Abin C."/>
            <person name="Sankaranarayanan K."/>
            <person name="Garner C."/>
            <person name="Sindelar R."/>
            <person name="Kotary K."/>
            <person name="Garner R."/>
            <person name="Barclay S."/>
            <person name="Lawson P."/>
            <person name="Krumholz L."/>
        </authorList>
    </citation>
    <scope>NUCLEOTIDE SEQUENCE [LARGE SCALE GENOMIC DNA]</scope>
    <source>
        <strain evidence="2 3">WSC-7</strain>
    </source>
</reference>
<feature type="chain" id="PRO_5045208670" evidence="1">
    <location>
        <begin position="23"/>
        <end position="120"/>
    </location>
</feature>
<sequence length="120" mass="12943">MNTLKSIVSAVTMTLICATAVAAPADINKIFSKLPSITQYERTCLLSSATAAELKACIANMPNTEYYSRVRAKSLSRLDQLNTIAADLNASPDLTPMEKFCLFTSTPACMDACIQGWVCP</sequence>
<organism evidence="2 3">
    <name type="scientific">Methylomonas rosea</name>
    <dbReference type="NCBI Taxonomy" id="2952227"/>
    <lineage>
        <taxon>Bacteria</taxon>
        <taxon>Pseudomonadati</taxon>
        <taxon>Pseudomonadota</taxon>
        <taxon>Gammaproteobacteria</taxon>
        <taxon>Methylococcales</taxon>
        <taxon>Methylococcaceae</taxon>
        <taxon>Methylomonas</taxon>
    </lineage>
</organism>
<keyword evidence="3" id="KW-1185">Reference proteome</keyword>
<dbReference type="RefSeq" id="WP_256606459.1">
    <property type="nucleotide sequence ID" value="NZ_JANIBL010000018.1"/>
</dbReference>
<name>A0ABT1TRC0_9GAMM</name>
<dbReference type="EMBL" id="JANIBL010000018">
    <property type="protein sequence ID" value="MCQ8117312.1"/>
    <property type="molecule type" value="Genomic_DNA"/>
</dbReference>
<proteinExistence type="predicted"/>
<comment type="caution">
    <text evidence="2">The sequence shown here is derived from an EMBL/GenBank/DDBJ whole genome shotgun (WGS) entry which is preliminary data.</text>
</comment>
<keyword evidence="1" id="KW-0732">Signal</keyword>
<dbReference type="Proteomes" id="UP001524570">
    <property type="component" value="Unassembled WGS sequence"/>
</dbReference>
<feature type="signal peptide" evidence="1">
    <location>
        <begin position="1"/>
        <end position="22"/>
    </location>
</feature>
<evidence type="ECO:0000313" key="3">
    <source>
        <dbReference type="Proteomes" id="UP001524570"/>
    </source>
</evidence>
<accession>A0ABT1TRC0</accession>
<evidence type="ECO:0000313" key="2">
    <source>
        <dbReference type="EMBL" id="MCQ8117312.1"/>
    </source>
</evidence>
<protein>
    <submittedName>
        <fullName evidence="2">Uncharacterized protein</fullName>
    </submittedName>
</protein>
<gene>
    <name evidence="2" type="ORF">NP589_07735</name>
</gene>
<evidence type="ECO:0000256" key="1">
    <source>
        <dbReference type="SAM" id="SignalP"/>
    </source>
</evidence>